<keyword evidence="4" id="KW-0805">Transcription regulation</keyword>
<keyword evidence="3" id="KW-0694">RNA-binding</keyword>
<gene>
    <name evidence="7" type="primary">nusB</name>
    <name evidence="7" type="ORF">EVA93_03700</name>
</gene>
<name>A0A520N032_9GAMM</name>
<feature type="domain" description="NusB/RsmB/TIM44" evidence="6">
    <location>
        <begin position="12"/>
        <end position="134"/>
    </location>
</feature>
<dbReference type="AlphaFoldDB" id="A0A520N032"/>
<protein>
    <submittedName>
        <fullName evidence="7">Transcription antitermination factor NusB</fullName>
    </submittedName>
</protein>
<dbReference type="GO" id="GO:0031564">
    <property type="term" value="P:transcription antitermination"/>
    <property type="evidence" value="ECO:0007669"/>
    <property type="project" value="UniProtKB-KW"/>
</dbReference>
<evidence type="ECO:0000259" key="6">
    <source>
        <dbReference type="Pfam" id="PF01029"/>
    </source>
</evidence>
<evidence type="ECO:0000256" key="1">
    <source>
        <dbReference type="ARBA" id="ARBA00005952"/>
    </source>
</evidence>
<proteinExistence type="inferred from homology"/>
<evidence type="ECO:0000256" key="4">
    <source>
        <dbReference type="ARBA" id="ARBA00023015"/>
    </source>
</evidence>
<evidence type="ECO:0000256" key="2">
    <source>
        <dbReference type="ARBA" id="ARBA00022814"/>
    </source>
</evidence>
<sequence length="137" mass="15857">MKNLTNFKIIIKTREYLIQAIYQMLFSNDDIQKIISQFKEEHKDKKVDFNVFADSLKSIDKNKKKIESVIKSVDISSSSIELIDKSILIFAINEMFYGDLDKPIIIDESIRLAKKFSSPDSYKFLNAALDKILKKGI</sequence>
<dbReference type="EMBL" id="SHBF01000021">
    <property type="protein sequence ID" value="RZO26783.1"/>
    <property type="molecule type" value="Genomic_DNA"/>
</dbReference>
<dbReference type="GO" id="GO:0003723">
    <property type="term" value="F:RNA binding"/>
    <property type="evidence" value="ECO:0007669"/>
    <property type="project" value="UniProtKB-KW"/>
</dbReference>
<evidence type="ECO:0000313" key="8">
    <source>
        <dbReference type="Proteomes" id="UP000318710"/>
    </source>
</evidence>
<keyword evidence="5" id="KW-0804">Transcription</keyword>
<reference evidence="7 8" key="1">
    <citation type="submission" date="2019-02" db="EMBL/GenBank/DDBJ databases">
        <title>Prokaryotic population dynamics and viral predation in marine succession experiment using metagenomics: the confinement effect.</title>
        <authorList>
            <person name="Haro-Moreno J.M."/>
            <person name="Rodriguez-Valera F."/>
            <person name="Lopez-Perez M."/>
        </authorList>
    </citation>
    <scope>NUCLEOTIDE SEQUENCE [LARGE SCALE GENOMIC DNA]</scope>
    <source>
        <strain evidence="7">MED-G160</strain>
    </source>
</reference>
<dbReference type="NCBIfam" id="TIGR01951">
    <property type="entry name" value="nusB"/>
    <property type="match status" value="1"/>
</dbReference>
<comment type="similarity">
    <text evidence="1">Belongs to the NusB family.</text>
</comment>
<comment type="caution">
    <text evidence="7">The sequence shown here is derived from an EMBL/GenBank/DDBJ whole genome shotgun (WGS) entry which is preliminary data.</text>
</comment>
<evidence type="ECO:0000256" key="3">
    <source>
        <dbReference type="ARBA" id="ARBA00022884"/>
    </source>
</evidence>
<evidence type="ECO:0000313" key="7">
    <source>
        <dbReference type="EMBL" id="RZO26783.1"/>
    </source>
</evidence>
<dbReference type="Gene3D" id="1.10.940.10">
    <property type="entry name" value="NusB-like"/>
    <property type="match status" value="1"/>
</dbReference>
<dbReference type="Proteomes" id="UP000318710">
    <property type="component" value="Unassembled WGS sequence"/>
</dbReference>
<evidence type="ECO:0000256" key="5">
    <source>
        <dbReference type="ARBA" id="ARBA00023163"/>
    </source>
</evidence>
<dbReference type="SUPFAM" id="SSF48013">
    <property type="entry name" value="NusB-like"/>
    <property type="match status" value="1"/>
</dbReference>
<organism evidence="7 8">
    <name type="scientific">SAR86 cluster bacterium</name>
    <dbReference type="NCBI Taxonomy" id="2030880"/>
    <lineage>
        <taxon>Bacteria</taxon>
        <taxon>Pseudomonadati</taxon>
        <taxon>Pseudomonadota</taxon>
        <taxon>Gammaproteobacteria</taxon>
        <taxon>SAR86 cluster</taxon>
    </lineage>
</organism>
<dbReference type="InterPro" id="IPR035926">
    <property type="entry name" value="NusB-like_sf"/>
</dbReference>
<dbReference type="InterPro" id="IPR011605">
    <property type="entry name" value="NusB_fam"/>
</dbReference>
<dbReference type="Pfam" id="PF01029">
    <property type="entry name" value="NusB"/>
    <property type="match status" value="1"/>
</dbReference>
<keyword evidence="2" id="KW-0889">Transcription antitermination</keyword>
<accession>A0A520N032</accession>
<dbReference type="GO" id="GO:0006353">
    <property type="term" value="P:DNA-templated transcription termination"/>
    <property type="evidence" value="ECO:0007669"/>
    <property type="project" value="InterPro"/>
</dbReference>
<dbReference type="InterPro" id="IPR006027">
    <property type="entry name" value="NusB_RsmB_TIM44"/>
</dbReference>